<dbReference type="SUPFAM" id="SSF46785">
    <property type="entry name" value="Winged helix' DNA-binding domain"/>
    <property type="match status" value="1"/>
</dbReference>
<dbReference type="InterPro" id="IPR016181">
    <property type="entry name" value="Acyl_CoA_acyltransferase"/>
</dbReference>
<dbReference type="CDD" id="cd04301">
    <property type="entry name" value="NAT_SF"/>
    <property type="match status" value="1"/>
</dbReference>
<dbReference type="OrthoDB" id="2436196at2"/>
<evidence type="ECO:0000259" key="3">
    <source>
        <dbReference type="PROSITE" id="PS50995"/>
    </source>
</evidence>
<gene>
    <name evidence="5" type="ORF">FS320_04640</name>
</gene>
<feature type="domain" description="HTH marR-type" evidence="3">
    <location>
        <begin position="1"/>
        <end position="136"/>
    </location>
</feature>
<dbReference type="PROSITE" id="PS51186">
    <property type="entry name" value="GNAT"/>
    <property type="match status" value="1"/>
</dbReference>
<comment type="caution">
    <text evidence="5">The sequence shown here is derived from an EMBL/GenBank/DDBJ whole genome shotgun (WGS) entry which is preliminary data.</text>
</comment>
<keyword evidence="1 5" id="KW-0808">Transferase</keyword>
<dbReference type="InterPro" id="IPR000835">
    <property type="entry name" value="HTH_MarR-typ"/>
</dbReference>
<name>A0A5N7MKS8_9HYPH</name>
<dbReference type="InterPro" id="IPR000182">
    <property type="entry name" value="GNAT_dom"/>
</dbReference>
<evidence type="ECO:0000313" key="5">
    <source>
        <dbReference type="EMBL" id="MPR24536.1"/>
    </source>
</evidence>
<evidence type="ECO:0000313" key="6">
    <source>
        <dbReference type="Proteomes" id="UP000403266"/>
    </source>
</evidence>
<dbReference type="Gene3D" id="1.10.10.10">
    <property type="entry name" value="Winged helix-like DNA-binding domain superfamily/Winged helix DNA-binding domain"/>
    <property type="match status" value="1"/>
</dbReference>
<feature type="domain" description="N-acetyltransferase" evidence="4">
    <location>
        <begin position="143"/>
        <end position="294"/>
    </location>
</feature>
<dbReference type="PROSITE" id="PS50995">
    <property type="entry name" value="HTH_MARR_2"/>
    <property type="match status" value="1"/>
</dbReference>
<dbReference type="Proteomes" id="UP000403266">
    <property type="component" value="Unassembled WGS sequence"/>
</dbReference>
<dbReference type="Pfam" id="PF12802">
    <property type="entry name" value="MarR_2"/>
    <property type="match status" value="1"/>
</dbReference>
<dbReference type="PANTHER" id="PTHR43877:SF2">
    <property type="entry name" value="AMINOALKYLPHOSPHONATE N-ACETYLTRANSFERASE-RELATED"/>
    <property type="match status" value="1"/>
</dbReference>
<evidence type="ECO:0000259" key="4">
    <source>
        <dbReference type="PROSITE" id="PS51186"/>
    </source>
</evidence>
<organism evidence="5 6">
    <name type="scientific">Microvirga tunisiensis</name>
    <dbReference type="NCBI Taxonomy" id="2108360"/>
    <lineage>
        <taxon>Bacteria</taxon>
        <taxon>Pseudomonadati</taxon>
        <taxon>Pseudomonadota</taxon>
        <taxon>Alphaproteobacteria</taxon>
        <taxon>Hyphomicrobiales</taxon>
        <taxon>Methylobacteriaceae</taxon>
        <taxon>Microvirga</taxon>
    </lineage>
</organism>
<accession>A0A5N7MKS8</accession>
<keyword evidence="2" id="KW-0012">Acyltransferase</keyword>
<reference evidence="5 6" key="1">
    <citation type="journal article" date="2019" name="Syst. Appl. Microbiol.">
        <title>Microvirga tunisiensis sp. nov., a root nodule symbiotic bacterium isolated from Lupinus micranthus and L. luteus grown in Northern Tunisia.</title>
        <authorList>
            <person name="Msaddak A."/>
            <person name="Rejili M."/>
            <person name="Duran D."/>
            <person name="Mars M."/>
            <person name="Palacios J.M."/>
            <person name="Ruiz-Argueso T."/>
            <person name="Rey L."/>
            <person name="Imperial J."/>
        </authorList>
    </citation>
    <scope>NUCLEOTIDE SEQUENCE [LARGE SCALE GENOMIC DNA]</scope>
    <source>
        <strain evidence="5 6">Lmie10</strain>
    </source>
</reference>
<keyword evidence="6" id="KW-1185">Reference proteome</keyword>
<evidence type="ECO:0000256" key="2">
    <source>
        <dbReference type="ARBA" id="ARBA00023315"/>
    </source>
</evidence>
<dbReference type="EMBL" id="VOSK01000007">
    <property type="protein sequence ID" value="MPR24536.1"/>
    <property type="molecule type" value="Genomic_DNA"/>
</dbReference>
<dbReference type="InterPro" id="IPR036390">
    <property type="entry name" value="WH_DNA-bd_sf"/>
</dbReference>
<dbReference type="PANTHER" id="PTHR43877">
    <property type="entry name" value="AMINOALKYLPHOSPHONATE N-ACETYLTRANSFERASE-RELATED-RELATED"/>
    <property type="match status" value="1"/>
</dbReference>
<proteinExistence type="predicted"/>
<dbReference type="GO" id="GO:0016747">
    <property type="term" value="F:acyltransferase activity, transferring groups other than amino-acyl groups"/>
    <property type="evidence" value="ECO:0007669"/>
    <property type="project" value="InterPro"/>
</dbReference>
<protein>
    <submittedName>
        <fullName evidence="5">GNAT family N-acetyltransferase</fullName>
    </submittedName>
</protein>
<dbReference type="Pfam" id="PF00583">
    <property type="entry name" value="Acetyltransf_1"/>
    <property type="match status" value="1"/>
</dbReference>
<evidence type="ECO:0000256" key="1">
    <source>
        <dbReference type="ARBA" id="ARBA00022679"/>
    </source>
</evidence>
<dbReference type="AlphaFoldDB" id="A0A5N7MKS8"/>
<dbReference type="GO" id="GO:0003700">
    <property type="term" value="F:DNA-binding transcription factor activity"/>
    <property type="evidence" value="ECO:0007669"/>
    <property type="project" value="InterPro"/>
</dbReference>
<dbReference type="RefSeq" id="WP_152709756.1">
    <property type="nucleotide sequence ID" value="NZ_VOSJ01000008.1"/>
</dbReference>
<dbReference type="SUPFAM" id="SSF55729">
    <property type="entry name" value="Acyl-CoA N-acyltransferases (Nat)"/>
    <property type="match status" value="1"/>
</dbReference>
<dbReference type="InterPro" id="IPR050832">
    <property type="entry name" value="Bact_Acetyltransf"/>
</dbReference>
<dbReference type="InterPro" id="IPR036388">
    <property type="entry name" value="WH-like_DNA-bd_sf"/>
</dbReference>
<sequence>MNERQIQQVRRFNRVVTQHVGALEDSYLRRGRPLGEARLLHEIGPDGIDVRALRDRLKLDSGYVSRLLRSLEAQGLVKTHRRTGDARVRRVVLTPKGRTERATYDSLSDDLAASFLSPLDPVQRDRLVNAMADVERLLRAGAVELRLERPDSAAARSCLEQYFRELAERFEIGFDPARSNPATIEEMTPPAGFFIVAWLDGHPVGCGALKAGDGITGEIKRMWTSPSARRLGIARKMLRSLEEKARDAGLEWLHLETNRTLTEAQALYRQEGYREVTPFNSEPYAHHWFEKRLGSNSL</sequence>
<dbReference type="Gene3D" id="3.40.630.30">
    <property type="match status" value="1"/>
</dbReference>